<feature type="region of interest" description="Disordered" evidence="8">
    <location>
        <begin position="202"/>
        <end position="228"/>
    </location>
</feature>
<dbReference type="FunFam" id="3.30.160.60:FF:000159">
    <property type="entry name" value="Mds1 and evi1 complex locus protein"/>
    <property type="match status" value="1"/>
</dbReference>
<dbReference type="InterPro" id="IPR036236">
    <property type="entry name" value="Znf_C2H2_sf"/>
</dbReference>
<name>A0A914DNC6_9BILA</name>
<dbReference type="GO" id="GO:0010468">
    <property type="term" value="P:regulation of gene expression"/>
    <property type="evidence" value="ECO:0007669"/>
    <property type="project" value="TreeGrafter"/>
</dbReference>
<feature type="compositionally biased region" description="Polar residues" evidence="8">
    <location>
        <begin position="471"/>
        <end position="483"/>
    </location>
</feature>
<dbReference type="SMART" id="SM00355">
    <property type="entry name" value="ZnF_C2H2"/>
    <property type="match status" value="5"/>
</dbReference>
<feature type="region of interest" description="Disordered" evidence="8">
    <location>
        <begin position="436"/>
        <end position="550"/>
    </location>
</feature>
<dbReference type="GO" id="GO:0005634">
    <property type="term" value="C:nucleus"/>
    <property type="evidence" value="ECO:0007669"/>
    <property type="project" value="UniProtKB-SubCell"/>
</dbReference>
<feature type="domain" description="C2H2-type" evidence="9">
    <location>
        <begin position="263"/>
        <end position="294"/>
    </location>
</feature>
<comment type="subcellular location">
    <subcellularLocation>
        <location evidence="1">Nucleus</location>
    </subcellularLocation>
</comment>
<feature type="compositionally biased region" description="Acidic residues" evidence="8">
    <location>
        <begin position="113"/>
        <end position="137"/>
    </location>
</feature>
<evidence type="ECO:0000259" key="9">
    <source>
        <dbReference type="PROSITE" id="PS50157"/>
    </source>
</evidence>
<keyword evidence="5" id="KW-0862">Zinc</keyword>
<dbReference type="Gene3D" id="3.30.160.60">
    <property type="entry name" value="Classic Zinc Finger"/>
    <property type="match status" value="4"/>
</dbReference>
<feature type="compositionally biased region" description="Low complexity" evidence="8">
    <location>
        <begin position="202"/>
        <end position="222"/>
    </location>
</feature>
<evidence type="ECO:0000256" key="5">
    <source>
        <dbReference type="ARBA" id="ARBA00022833"/>
    </source>
</evidence>
<protein>
    <submittedName>
        <fullName evidence="11">C2H2-type domain-containing protein</fullName>
    </submittedName>
</protein>
<evidence type="ECO:0000256" key="4">
    <source>
        <dbReference type="ARBA" id="ARBA00022771"/>
    </source>
</evidence>
<feature type="compositionally biased region" description="Basic and acidic residues" evidence="8">
    <location>
        <begin position="494"/>
        <end position="507"/>
    </location>
</feature>
<evidence type="ECO:0000313" key="11">
    <source>
        <dbReference type="WBParaSite" id="ACRNAN_scaffold3338.g32843.t1"/>
    </source>
</evidence>
<keyword evidence="10" id="KW-1185">Reference proteome</keyword>
<evidence type="ECO:0000256" key="2">
    <source>
        <dbReference type="ARBA" id="ARBA00022723"/>
    </source>
</evidence>
<feature type="domain" description="C2H2-type" evidence="9">
    <location>
        <begin position="641"/>
        <end position="668"/>
    </location>
</feature>
<feature type="region of interest" description="Disordered" evidence="8">
    <location>
        <begin position="107"/>
        <end position="179"/>
    </location>
</feature>
<evidence type="ECO:0000256" key="3">
    <source>
        <dbReference type="ARBA" id="ARBA00022737"/>
    </source>
</evidence>
<dbReference type="WBParaSite" id="ACRNAN_scaffold3338.g32843.t1">
    <property type="protein sequence ID" value="ACRNAN_scaffold3338.g32843.t1"/>
    <property type="gene ID" value="ACRNAN_scaffold3338.g32843"/>
</dbReference>
<evidence type="ECO:0000313" key="10">
    <source>
        <dbReference type="Proteomes" id="UP000887540"/>
    </source>
</evidence>
<feature type="compositionally biased region" description="Low complexity" evidence="8">
    <location>
        <begin position="520"/>
        <end position="536"/>
    </location>
</feature>
<dbReference type="PANTHER" id="PTHR16515:SF49">
    <property type="entry name" value="GASTRULA ZINC FINGER PROTEIN XLCGF49.1-LIKE-RELATED"/>
    <property type="match status" value="1"/>
</dbReference>
<dbReference type="InterPro" id="IPR013087">
    <property type="entry name" value="Znf_C2H2_type"/>
</dbReference>
<keyword evidence="2" id="KW-0479">Metal-binding</keyword>
<dbReference type="GO" id="GO:0008270">
    <property type="term" value="F:zinc ion binding"/>
    <property type="evidence" value="ECO:0007669"/>
    <property type="project" value="UniProtKB-KW"/>
</dbReference>
<dbReference type="AlphaFoldDB" id="A0A914DNC6"/>
<keyword evidence="6" id="KW-0539">Nucleus</keyword>
<feature type="region of interest" description="Disordered" evidence="8">
    <location>
        <begin position="1"/>
        <end position="36"/>
    </location>
</feature>
<organism evidence="10 11">
    <name type="scientific">Acrobeloides nanus</name>
    <dbReference type="NCBI Taxonomy" id="290746"/>
    <lineage>
        <taxon>Eukaryota</taxon>
        <taxon>Metazoa</taxon>
        <taxon>Ecdysozoa</taxon>
        <taxon>Nematoda</taxon>
        <taxon>Chromadorea</taxon>
        <taxon>Rhabditida</taxon>
        <taxon>Tylenchina</taxon>
        <taxon>Cephalobomorpha</taxon>
        <taxon>Cephaloboidea</taxon>
        <taxon>Cephalobidae</taxon>
        <taxon>Acrobeloides</taxon>
    </lineage>
</organism>
<dbReference type="FunFam" id="3.30.160.60:FF:000112">
    <property type="entry name" value="Mds1 and evi1 complex locus protein"/>
    <property type="match status" value="1"/>
</dbReference>
<reference evidence="11" key="1">
    <citation type="submission" date="2022-11" db="UniProtKB">
        <authorList>
            <consortium name="WormBaseParasite"/>
        </authorList>
    </citation>
    <scope>IDENTIFICATION</scope>
</reference>
<feature type="compositionally biased region" description="Low complexity" evidence="8">
    <location>
        <begin position="398"/>
        <end position="407"/>
    </location>
</feature>
<dbReference type="PANTHER" id="PTHR16515">
    <property type="entry name" value="PR DOMAIN ZINC FINGER PROTEIN"/>
    <property type="match status" value="1"/>
</dbReference>
<dbReference type="GO" id="GO:1990837">
    <property type="term" value="F:sequence-specific double-stranded DNA binding"/>
    <property type="evidence" value="ECO:0007669"/>
    <property type="project" value="UniProtKB-ARBA"/>
</dbReference>
<feature type="compositionally biased region" description="Basic and acidic residues" evidence="8">
    <location>
        <begin position="157"/>
        <end position="167"/>
    </location>
</feature>
<evidence type="ECO:0000256" key="6">
    <source>
        <dbReference type="ARBA" id="ARBA00023242"/>
    </source>
</evidence>
<keyword evidence="4 7" id="KW-0863">Zinc-finger</keyword>
<feature type="region of interest" description="Disordered" evidence="8">
    <location>
        <begin position="724"/>
        <end position="744"/>
    </location>
</feature>
<dbReference type="InterPro" id="IPR050331">
    <property type="entry name" value="Zinc_finger"/>
</dbReference>
<feature type="domain" description="C2H2-type" evidence="9">
    <location>
        <begin position="698"/>
        <end position="725"/>
    </location>
</feature>
<accession>A0A914DNC6</accession>
<evidence type="ECO:0000256" key="1">
    <source>
        <dbReference type="ARBA" id="ARBA00004123"/>
    </source>
</evidence>
<dbReference type="SUPFAM" id="SSF57667">
    <property type="entry name" value="beta-beta-alpha zinc fingers"/>
    <property type="match status" value="3"/>
</dbReference>
<proteinExistence type="predicted"/>
<feature type="compositionally biased region" description="Low complexity" evidence="8">
    <location>
        <begin position="16"/>
        <end position="33"/>
    </location>
</feature>
<feature type="domain" description="C2H2-type" evidence="9">
    <location>
        <begin position="237"/>
        <end position="264"/>
    </location>
</feature>
<dbReference type="Proteomes" id="UP000887540">
    <property type="component" value="Unplaced"/>
</dbReference>
<feature type="compositionally biased region" description="Acidic residues" evidence="8">
    <location>
        <begin position="456"/>
        <end position="470"/>
    </location>
</feature>
<dbReference type="FunFam" id="3.30.160.60:FF:000303">
    <property type="entry name" value="Zinc finger protein 41"/>
    <property type="match status" value="1"/>
</dbReference>
<dbReference type="PROSITE" id="PS00028">
    <property type="entry name" value="ZINC_FINGER_C2H2_1"/>
    <property type="match status" value="4"/>
</dbReference>
<keyword evidence="3" id="KW-0677">Repeat</keyword>
<dbReference type="FunFam" id="3.30.160.60:FF:000929">
    <property type="entry name" value="Uncharacterized protein, isoform B"/>
    <property type="match status" value="1"/>
</dbReference>
<dbReference type="Pfam" id="PF00096">
    <property type="entry name" value="zf-C2H2"/>
    <property type="match status" value="4"/>
</dbReference>
<feature type="region of interest" description="Disordered" evidence="8">
    <location>
        <begin position="386"/>
        <end position="418"/>
    </location>
</feature>
<evidence type="ECO:0000256" key="7">
    <source>
        <dbReference type="PROSITE-ProRule" id="PRU00042"/>
    </source>
</evidence>
<feature type="domain" description="C2H2-type" evidence="9">
    <location>
        <begin position="669"/>
        <end position="697"/>
    </location>
</feature>
<sequence>MSIHGDFLRSVEVRPNSGGSDNNGEESSQGGSSLWTKAKLEPGQIVGVIDKEQTNDPNALLLLNLIKPIKNTDPMDINIKVRNLGNKIYIQTARDIEENERLVSDKTIKIEADEQDLQEEEVEEEDQEMDEEEEDDEKSNSEHQDESLQNVEEEDIEASKNNDKPLKIDVSGQDEPNQAVTEASKLFSSLFSKANLLNRAISSASPRESSPSSSNSHQNPHSGLKQHSHIHCSSKPFRCNICNKAYTQFSNLCRHRKVHTDGYQCTNCNQTLPSQSSLIKHRTLCEMASTLYKPLLHMAAGGGLGPPPMGAPPSLLPPNGVLQAAPHHLFHQMPPPYWPQLLHQMAAAAPPPPHVIASNPFFGGMPPGFSEQHALAAKLAYNAMHHRHSGGASDGDSSPRSCEQSSPSDRKNSESNLSTDSILAAELSSTISPLDLTTHKDSINNNKHNNRKAASEEDEELISVVDDEENANSTEPNYTTSTTKSEDESNLEIETSHSRAGTRRENGSEENERESKSSLDDSLPTSTTSKLSPAKPESTQVSAPPPELVPPVNPFSTAAFLNMFQRQFSAGMAVHGITPSHFGPGFLGAGHHPPGIHPAAAAMAAAAASRHHAAMASSHHIAANHAANNEATATRASKERYTCKFCHKVFPRSANLTRHLRTHTGEQPYKCQYCERSFSISSNLQRHVRNIHNKEKPFKCEMCDRCFGQQTNLDRHIKKHEMQQEKAAADSTTGSGIPNMLRRTGLSSSPNLSFSAASLFSASALSRSRFN</sequence>
<feature type="compositionally biased region" description="Basic and acidic residues" evidence="8">
    <location>
        <begin position="1"/>
        <end position="12"/>
    </location>
</feature>
<evidence type="ECO:0000256" key="8">
    <source>
        <dbReference type="SAM" id="MobiDB-lite"/>
    </source>
</evidence>
<dbReference type="PROSITE" id="PS50157">
    <property type="entry name" value="ZINC_FINGER_C2H2_2"/>
    <property type="match status" value="5"/>
</dbReference>